<dbReference type="GO" id="GO:0008168">
    <property type="term" value="F:methyltransferase activity"/>
    <property type="evidence" value="ECO:0007669"/>
    <property type="project" value="UniProtKB-KW"/>
</dbReference>
<evidence type="ECO:0000256" key="1">
    <source>
        <dbReference type="ARBA" id="ARBA00004123"/>
    </source>
</evidence>
<dbReference type="InterPro" id="IPR003347">
    <property type="entry name" value="JmjC_dom"/>
</dbReference>
<accession>A0A6A1WRG6</accession>
<dbReference type="Gene3D" id="3.40.50.1820">
    <property type="entry name" value="alpha/beta hydrolase"/>
    <property type="match status" value="2"/>
</dbReference>
<evidence type="ECO:0000256" key="5">
    <source>
        <dbReference type="PROSITE-ProRule" id="PRU01002"/>
    </source>
</evidence>
<feature type="region of interest" description="Disordered" evidence="6">
    <location>
        <begin position="744"/>
        <end position="764"/>
    </location>
</feature>
<dbReference type="GO" id="GO:0046872">
    <property type="term" value="F:metal ion binding"/>
    <property type="evidence" value="ECO:0007669"/>
    <property type="project" value="UniProtKB-KW"/>
</dbReference>
<dbReference type="PANTHER" id="PTHR12549">
    <property type="entry name" value="JMJC DOMAIN-CONTAINING HISTONE DEMETHYLATION PROTEIN"/>
    <property type="match status" value="1"/>
</dbReference>
<gene>
    <name evidence="8" type="ORF">CJ030_MR1G028911</name>
</gene>
<keyword evidence="8" id="KW-0489">Methyltransferase</keyword>
<dbReference type="PROSITE" id="PS51667">
    <property type="entry name" value="WRC"/>
    <property type="match status" value="1"/>
</dbReference>
<keyword evidence="4" id="KW-0539">Nucleus</keyword>
<dbReference type="GO" id="GO:0031490">
    <property type="term" value="F:chromatin DNA binding"/>
    <property type="evidence" value="ECO:0007669"/>
    <property type="project" value="TreeGrafter"/>
</dbReference>
<comment type="similarity">
    <text evidence="2">Belongs to the JARID1 histone demethylase family.</text>
</comment>
<evidence type="ECO:0000256" key="6">
    <source>
        <dbReference type="SAM" id="MobiDB-lite"/>
    </source>
</evidence>
<dbReference type="PANTHER" id="PTHR12549:SF42">
    <property type="entry name" value="LYSINE-SPECIFIC DEMETHYLASE JMJ28"/>
    <property type="match status" value="1"/>
</dbReference>
<feature type="compositionally biased region" description="Basic residues" evidence="6">
    <location>
        <begin position="75"/>
        <end position="90"/>
    </location>
</feature>
<feature type="domain" description="WRC" evidence="7">
    <location>
        <begin position="7"/>
        <end position="51"/>
    </location>
</feature>
<dbReference type="SMART" id="SM00558">
    <property type="entry name" value="JmjC"/>
    <property type="match status" value="1"/>
</dbReference>
<keyword evidence="8" id="KW-0808">Transferase</keyword>
<feature type="compositionally biased region" description="Acidic residues" evidence="6">
    <location>
        <begin position="152"/>
        <end position="161"/>
    </location>
</feature>
<dbReference type="GO" id="GO:0000118">
    <property type="term" value="C:histone deacetylase complex"/>
    <property type="evidence" value="ECO:0007669"/>
    <property type="project" value="TreeGrafter"/>
</dbReference>
<feature type="region of interest" description="Disordered" evidence="6">
    <location>
        <begin position="44"/>
        <end position="91"/>
    </location>
</feature>
<evidence type="ECO:0000256" key="3">
    <source>
        <dbReference type="ARBA" id="ARBA00022723"/>
    </source>
</evidence>
<feature type="compositionally biased region" description="Basic and acidic residues" evidence="6">
    <location>
        <begin position="64"/>
        <end position="74"/>
    </location>
</feature>
<dbReference type="Pfam" id="PF08879">
    <property type="entry name" value="WRC"/>
    <property type="match status" value="1"/>
</dbReference>
<evidence type="ECO:0000256" key="4">
    <source>
        <dbReference type="ARBA" id="ARBA00023242"/>
    </source>
</evidence>
<evidence type="ECO:0000313" key="8">
    <source>
        <dbReference type="EMBL" id="KAB1227764.1"/>
    </source>
</evidence>
<dbReference type="EMBL" id="RXIC02000019">
    <property type="protein sequence ID" value="KAB1227764.1"/>
    <property type="molecule type" value="Genomic_DNA"/>
</dbReference>
<dbReference type="GO" id="GO:0006357">
    <property type="term" value="P:regulation of transcription by RNA polymerase II"/>
    <property type="evidence" value="ECO:0007669"/>
    <property type="project" value="TreeGrafter"/>
</dbReference>
<dbReference type="SUPFAM" id="SSF53474">
    <property type="entry name" value="alpha/beta-Hydrolases"/>
    <property type="match status" value="2"/>
</dbReference>
<sequence length="1065" mass="121291">MEEEEALPDNLRCSRTDGRQWRCKRRVMNDLKLCEIHYLQGRHRQVKEKVPESLKLRRTSKKSLSKDPKPEIRARKGRKKLSTPMKRKKSERVAEALEEALRKTKLKKGNLQSELIRMVLKRDLEKKKKEEKKKKSNSVSAGRKKRTKKDEIDMEEDSDGEELTRELPNGVMAISPAPSLSPRNFSNGGANYNLKVGVDTGVVRQRSFRSKNIEPLPIGTMQVLPYGRNEAKLKRGRRRRCHWCQRSGSLNLVKCSSCQKEFFCMECIKERCVFEIFTGTIHDRNIFLDSLREKNNGEKILHYHYLICMLLPALKRINEDQSVELETVAITKGKRFFLTSLCITGKKTSEVHIKRTEIASSQQHCWISCPPSEFGGCGNSVLDLRCVFPFSWIKELEVSAEEIVCSYEFPEAFDTSSGCSLCLDMDHKADGIEYLQEAAVREDSNDNYLYYPTLRDVHNDNLEHFQKHWGKGHPVIVRDVLQTKSDLNWDPLVMFCTYLERSITRYENTNDSLEANNCLDWCEVEIGIRQFFMGSLNGCTHRNMWHEMFKLKGSLSSYLFQEQFPAHYAEIINSLPLQEYMNPMSGQLNLAAKLPHEIPKPDLGPCVYVSYGGTEELVQSNSITKLCYDSYDAVNILAHTTNAPISSEQLAKIRKLLKKHRAQCQRESTRTTTDETAANKVNRKSLSLNGENIKDSGFQNVTGEEMRLRKRVDGVSCSSASLQEKLCDGGYDSDYEAPLPCHGPMQSSDTSDQRRFGKHAQNSNSYRKKVVAESSGAQWDVFRRQDVPKLLEYLQRHSSEFSRMYGFHQHNYEVDHIDTIKEFSFAGLCVGVVGLQAAVMAPQICKGIMLLNISLRMLHIKKQPWFGKPFIRLFQGLLRNTALGKYFFKIVATPESVRSVLCQCYHDTSQVTEELVQKILNPGLEPGAADVFLEFICYSGGPLPEELLPQVKCPVLIAWGDKDPWEPLDLGRNFGNFDSVEDFVVLPNVGHCPQCPVLIAWGDKDPWEPLDLGRNFGNFDSVEDFVVLPNVGHCPQDEAPHLVNPLVESFVARHAAPSAIVSTAI</sequence>
<dbReference type="Gene3D" id="2.60.120.650">
    <property type="entry name" value="Cupin"/>
    <property type="match status" value="2"/>
</dbReference>
<comment type="subcellular location">
    <subcellularLocation>
        <location evidence="1">Nucleus</location>
    </subcellularLocation>
</comment>
<dbReference type="OrthoDB" id="1667110at2759"/>
<keyword evidence="9" id="KW-1185">Reference proteome</keyword>
<dbReference type="InterPro" id="IPR029058">
    <property type="entry name" value="AB_hydrolase_fold"/>
</dbReference>
<feature type="region of interest" description="Disordered" evidence="6">
    <location>
        <begin position="126"/>
        <end position="166"/>
    </location>
</feature>
<dbReference type="GO" id="GO:0000785">
    <property type="term" value="C:chromatin"/>
    <property type="evidence" value="ECO:0007669"/>
    <property type="project" value="TreeGrafter"/>
</dbReference>
<comment type="caution">
    <text evidence="5">Lacks conserved residue(s) required for the propagation of feature annotation.</text>
</comment>
<evidence type="ECO:0000313" key="9">
    <source>
        <dbReference type="Proteomes" id="UP000516437"/>
    </source>
</evidence>
<dbReference type="GO" id="GO:0032454">
    <property type="term" value="F:histone H3K9 demethylase activity"/>
    <property type="evidence" value="ECO:0007669"/>
    <property type="project" value="InterPro"/>
</dbReference>
<organism evidence="8 9">
    <name type="scientific">Morella rubra</name>
    <name type="common">Chinese bayberry</name>
    <dbReference type="NCBI Taxonomy" id="262757"/>
    <lineage>
        <taxon>Eukaryota</taxon>
        <taxon>Viridiplantae</taxon>
        <taxon>Streptophyta</taxon>
        <taxon>Embryophyta</taxon>
        <taxon>Tracheophyta</taxon>
        <taxon>Spermatophyta</taxon>
        <taxon>Magnoliopsida</taxon>
        <taxon>eudicotyledons</taxon>
        <taxon>Gunneridae</taxon>
        <taxon>Pentapetalae</taxon>
        <taxon>rosids</taxon>
        <taxon>fabids</taxon>
        <taxon>Fagales</taxon>
        <taxon>Myricaceae</taxon>
        <taxon>Morella</taxon>
    </lineage>
</organism>
<dbReference type="AlphaFoldDB" id="A0A6A1WRG6"/>
<dbReference type="InterPro" id="IPR014977">
    <property type="entry name" value="WRC_dom"/>
</dbReference>
<evidence type="ECO:0000256" key="2">
    <source>
        <dbReference type="ARBA" id="ARBA00006801"/>
    </source>
</evidence>
<dbReference type="GO" id="GO:0032259">
    <property type="term" value="P:methylation"/>
    <property type="evidence" value="ECO:0007669"/>
    <property type="project" value="UniProtKB-KW"/>
</dbReference>
<dbReference type="Proteomes" id="UP000516437">
    <property type="component" value="Chromosome 1"/>
</dbReference>
<comment type="caution">
    <text evidence="8">The sequence shown here is derived from an EMBL/GenBank/DDBJ whole genome shotgun (WGS) entry which is preliminary data.</text>
</comment>
<reference evidence="8 9" key="1">
    <citation type="journal article" date="2019" name="Plant Biotechnol. J.">
        <title>The red bayberry genome and genetic basis of sex determination.</title>
        <authorList>
            <person name="Jia H.M."/>
            <person name="Jia H.J."/>
            <person name="Cai Q.L."/>
            <person name="Wang Y."/>
            <person name="Zhao H.B."/>
            <person name="Yang W.F."/>
            <person name="Wang G.Y."/>
            <person name="Li Y.H."/>
            <person name="Zhan D.L."/>
            <person name="Shen Y.T."/>
            <person name="Niu Q.F."/>
            <person name="Chang L."/>
            <person name="Qiu J."/>
            <person name="Zhao L."/>
            <person name="Xie H.B."/>
            <person name="Fu W.Y."/>
            <person name="Jin J."/>
            <person name="Li X.W."/>
            <person name="Jiao Y."/>
            <person name="Zhou C.C."/>
            <person name="Tu T."/>
            <person name="Chai C.Y."/>
            <person name="Gao J.L."/>
            <person name="Fan L.J."/>
            <person name="van de Weg E."/>
            <person name="Wang J.Y."/>
            <person name="Gao Z.S."/>
        </authorList>
    </citation>
    <scope>NUCLEOTIDE SEQUENCE [LARGE SCALE GENOMIC DNA]</scope>
    <source>
        <tissue evidence="8">Leaves</tissue>
    </source>
</reference>
<dbReference type="GO" id="GO:0003712">
    <property type="term" value="F:transcription coregulator activity"/>
    <property type="evidence" value="ECO:0007669"/>
    <property type="project" value="TreeGrafter"/>
</dbReference>
<dbReference type="InterPro" id="IPR045109">
    <property type="entry name" value="LSDs-like"/>
</dbReference>
<evidence type="ECO:0000259" key="7">
    <source>
        <dbReference type="PROSITE" id="PS51667"/>
    </source>
</evidence>
<name>A0A6A1WRG6_9ROSI</name>
<feature type="region of interest" description="Disordered" evidence="6">
    <location>
        <begin position="665"/>
        <end position="684"/>
    </location>
</feature>
<proteinExistence type="inferred from homology"/>
<feature type="compositionally biased region" description="Basic residues" evidence="6">
    <location>
        <begin position="129"/>
        <end position="147"/>
    </location>
</feature>
<protein>
    <submittedName>
        <fullName evidence="8">Lysine-specific demethylase 3B</fullName>
    </submittedName>
</protein>
<keyword evidence="3" id="KW-0479">Metal-binding</keyword>